<dbReference type="Proteomes" id="UP000284416">
    <property type="component" value="Unassembled WGS sequence"/>
</dbReference>
<evidence type="ECO:0000313" key="2">
    <source>
        <dbReference type="Proteomes" id="UP000284416"/>
    </source>
</evidence>
<protein>
    <submittedName>
        <fullName evidence="1">Uncharacterized protein</fullName>
    </submittedName>
</protein>
<proteinExistence type="predicted"/>
<dbReference type="AlphaFoldDB" id="A0A417YWB9"/>
<dbReference type="EMBL" id="QWEG01000004">
    <property type="protein sequence ID" value="RHW41636.1"/>
    <property type="molecule type" value="Genomic_DNA"/>
</dbReference>
<sequence>MIVDQINVNSIDTASGIFVGVNYANNWSSHRKTNYGFGSVGSSRISNNFSFVIDNDLVDTPINSNAVSIMERGQNINQNQVDVVGINVNVLDSCAALTVGENDLNGWSSHSKRNAGQGRMIGKIQNQNNTMILSDEDLIDSQMTHINDF</sequence>
<keyword evidence="2" id="KW-1185">Reference proteome</keyword>
<gene>
    <name evidence="1" type="ORF">D1B31_07925</name>
</gene>
<reference evidence="1 2" key="1">
    <citation type="journal article" date="2017" name="Int. J. Syst. Evol. Microbiol.">
        <title>Bacillus notoginsengisoli sp. nov., a novel bacterium isolated from the rhizosphere of Panax notoginseng.</title>
        <authorList>
            <person name="Zhang M.Y."/>
            <person name="Cheng J."/>
            <person name="Cai Y."/>
            <person name="Zhang T.Y."/>
            <person name="Wu Y.Y."/>
            <person name="Manikprabhu D."/>
            <person name="Li W.J."/>
            <person name="Zhang Y.X."/>
        </authorList>
    </citation>
    <scope>NUCLEOTIDE SEQUENCE [LARGE SCALE GENOMIC DNA]</scope>
    <source>
        <strain evidence="1 2">JCM 30743</strain>
    </source>
</reference>
<comment type="caution">
    <text evidence="1">The sequence shown here is derived from an EMBL/GenBank/DDBJ whole genome shotgun (WGS) entry which is preliminary data.</text>
</comment>
<evidence type="ECO:0000313" key="1">
    <source>
        <dbReference type="EMBL" id="RHW41636.1"/>
    </source>
</evidence>
<accession>A0A417YWB9</accession>
<name>A0A417YWB9_9BACI</name>
<organism evidence="1 2">
    <name type="scientific">Neobacillus notoginsengisoli</name>
    <dbReference type="NCBI Taxonomy" id="1578198"/>
    <lineage>
        <taxon>Bacteria</taxon>
        <taxon>Bacillati</taxon>
        <taxon>Bacillota</taxon>
        <taxon>Bacilli</taxon>
        <taxon>Bacillales</taxon>
        <taxon>Bacillaceae</taxon>
        <taxon>Neobacillus</taxon>
    </lineage>
</organism>